<dbReference type="AlphaFoldDB" id="A0A4Y2TTP8"/>
<proteinExistence type="predicted"/>
<evidence type="ECO:0000313" key="2">
    <source>
        <dbReference type="EMBL" id="GBO03918.1"/>
    </source>
</evidence>
<feature type="transmembrane region" description="Helical" evidence="1">
    <location>
        <begin position="68"/>
        <end position="89"/>
    </location>
</feature>
<reference evidence="2 3" key="1">
    <citation type="journal article" date="2019" name="Sci. Rep.">
        <title>Orb-weaving spider Araneus ventricosus genome elucidates the spidroin gene catalogue.</title>
        <authorList>
            <person name="Kono N."/>
            <person name="Nakamura H."/>
            <person name="Ohtoshi R."/>
            <person name="Moran D.A.P."/>
            <person name="Shinohara A."/>
            <person name="Yoshida Y."/>
            <person name="Fujiwara M."/>
            <person name="Mori M."/>
            <person name="Tomita M."/>
            <person name="Arakawa K."/>
        </authorList>
    </citation>
    <scope>NUCLEOTIDE SEQUENCE [LARGE SCALE GENOMIC DNA]</scope>
</reference>
<evidence type="ECO:0000313" key="3">
    <source>
        <dbReference type="Proteomes" id="UP000499080"/>
    </source>
</evidence>
<dbReference type="EMBL" id="BGPR01031061">
    <property type="protein sequence ID" value="GBO03918.1"/>
    <property type="molecule type" value="Genomic_DNA"/>
</dbReference>
<keyword evidence="1" id="KW-1133">Transmembrane helix</keyword>
<name>A0A4Y2TTP8_ARAVE</name>
<dbReference type="Proteomes" id="UP000499080">
    <property type="component" value="Unassembled WGS sequence"/>
</dbReference>
<accession>A0A4Y2TTP8</accession>
<evidence type="ECO:0000256" key="1">
    <source>
        <dbReference type="SAM" id="Phobius"/>
    </source>
</evidence>
<keyword evidence="1" id="KW-0472">Membrane</keyword>
<organism evidence="2 3">
    <name type="scientific">Araneus ventricosus</name>
    <name type="common">Orbweaver spider</name>
    <name type="synonym">Epeira ventricosa</name>
    <dbReference type="NCBI Taxonomy" id="182803"/>
    <lineage>
        <taxon>Eukaryota</taxon>
        <taxon>Metazoa</taxon>
        <taxon>Ecdysozoa</taxon>
        <taxon>Arthropoda</taxon>
        <taxon>Chelicerata</taxon>
        <taxon>Arachnida</taxon>
        <taxon>Araneae</taxon>
        <taxon>Araneomorphae</taxon>
        <taxon>Entelegynae</taxon>
        <taxon>Araneoidea</taxon>
        <taxon>Araneidae</taxon>
        <taxon>Araneus</taxon>
    </lineage>
</organism>
<gene>
    <name evidence="2" type="ORF">AVEN_212117_1</name>
</gene>
<sequence>MSKRNRGRYLTASLCKTPAEFQRSTKGMIIFNSTAHQRSYPNQGFGYSHGVNKAPVSSKFRLRKPTTLSSTPCVYFAAIVLLFCHRLPFLNTYPQSPEE</sequence>
<protein>
    <submittedName>
        <fullName evidence="2">Uncharacterized protein</fullName>
    </submittedName>
</protein>
<keyword evidence="3" id="KW-1185">Reference proteome</keyword>
<comment type="caution">
    <text evidence="2">The sequence shown here is derived from an EMBL/GenBank/DDBJ whole genome shotgun (WGS) entry which is preliminary data.</text>
</comment>
<keyword evidence="1" id="KW-0812">Transmembrane</keyword>